<dbReference type="AlphaFoldDB" id="A0A8B8ARF4"/>
<dbReference type="GeneID" id="111103647"/>
<dbReference type="Proteomes" id="UP000694844">
    <property type="component" value="Chromosome 1"/>
</dbReference>
<name>A0A8B8ARF4_CRAVI</name>
<dbReference type="KEGG" id="cvn:111103647"/>
<dbReference type="PANTHER" id="PTHR46428:SF1">
    <property type="entry name" value="KELCH DOMAIN-CONTAINING PROTEIN 10"/>
    <property type="match status" value="1"/>
</dbReference>
<evidence type="ECO:0000313" key="6">
    <source>
        <dbReference type="RefSeq" id="XP_022292764.1"/>
    </source>
</evidence>
<dbReference type="Pfam" id="PF01344">
    <property type="entry name" value="Kelch_1"/>
    <property type="match status" value="1"/>
</dbReference>
<proteinExistence type="inferred from homology"/>
<dbReference type="InterPro" id="IPR006652">
    <property type="entry name" value="Kelch_1"/>
</dbReference>
<protein>
    <recommendedName>
        <fullName evidence="4">Kelch domain-containing protein 10</fullName>
    </recommendedName>
</protein>
<sequence length="381" mass="43317">MAVKGLVVEKIGLPEQDDESTENIDRNNLGFLFPRSGHRVVVDDSNLYVLGGYNPKFLDVPNTDDTYYPLFKELWKFNFARREWSLLPTDGSMPIELASHAVLRSGRNLLCFGGTGVPFGSNSSNQLNVCNLDTLKWRHMKCSGQSPQKKYGHTLTKIGKHMYVCGGTSGYTYDLHIHRLDLQTLTWEELPAQSSFIPESRYRHEVACDDSRLFVFGGGTASSTFGFEFVPAFHIPTCKWENLKSIPDPKHGFPALRKCHSCVKFKEDVYICGGFDTHTIFGDIWKFSLQTYTWTKLPCSLQVPVYFHSADVTQEGCMYVFGGVSKIDRVRTNCLQRVWLTTPSLQDMCWERITSCLDSDTLKKTTYLSTLLPMQFIEKLS</sequence>
<evidence type="ECO:0000313" key="5">
    <source>
        <dbReference type="Proteomes" id="UP000694844"/>
    </source>
</evidence>
<accession>A0A8B8ARF4</accession>
<dbReference type="SUPFAM" id="SSF50965">
    <property type="entry name" value="Galactose oxidase, central domain"/>
    <property type="match status" value="1"/>
</dbReference>
<evidence type="ECO:0000256" key="3">
    <source>
        <dbReference type="ARBA" id="ARBA00038487"/>
    </source>
</evidence>
<organism evidence="5 6">
    <name type="scientific">Crassostrea virginica</name>
    <name type="common">Eastern oyster</name>
    <dbReference type="NCBI Taxonomy" id="6565"/>
    <lineage>
        <taxon>Eukaryota</taxon>
        <taxon>Metazoa</taxon>
        <taxon>Spiralia</taxon>
        <taxon>Lophotrochozoa</taxon>
        <taxon>Mollusca</taxon>
        <taxon>Bivalvia</taxon>
        <taxon>Autobranchia</taxon>
        <taxon>Pteriomorphia</taxon>
        <taxon>Ostreida</taxon>
        <taxon>Ostreoidea</taxon>
        <taxon>Ostreidae</taxon>
        <taxon>Crassostrea</taxon>
    </lineage>
</organism>
<dbReference type="GO" id="GO:0032874">
    <property type="term" value="P:positive regulation of stress-activated MAPK cascade"/>
    <property type="evidence" value="ECO:0007669"/>
    <property type="project" value="TreeGrafter"/>
</dbReference>
<keyword evidence="5" id="KW-1185">Reference proteome</keyword>
<evidence type="ECO:0000256" key="2">
    <source>
        <dbReference type="ARBA" id="ARBA00022737"/>
    </source>
</evidence>
<comment type="similarity">
    <text evidence="3">Belongs to the KLHDC10 family.</text>
</comment>
<gene>
    <name evidence="6" type="primary">LOC111103647</name>
</gene>
<dbReference type="InterPro" id="IPR011043">
    <property type="entry name" value="Gal_Oxase/kelch_b-propeller"/>
</dbReference>
<evidence type="ECO:0000256" key="1">
    <source>
        <dbReference type="ARBA" id="ARBA00022441"/>
    </source>
</evidence>
<dbReference type="Gene3D" id="2.120.10.80">
    <property type="entry name" value="Kelch-type beta propeller"/>
    <property type="match status" value="2"/>
</dbReference>
<keyword evidence="1" id="KW-0880">Kelch repeat</keyword>
<reference evidence="5" key="1">
    <citation type="submission" date="2024-06" db="UniProtKB">
        <authorList>
            <consortium name="RefSeq"/>
        </authorList>
    </citation>
    <scope>NUCLEOTIDE SEQUENCE [LARGE SCALE GENOMIC DNA]</scope>
</reference>
<dbReference type="OrthoDB" id="7676067at2759"/>
<dbReference type="RefSeq" id="XP_022292764.1">
    <property type="nucleotide sequence ID" value="XM_022437056.1"/>
</dbReference>
<keyword evidence="2" id="KW-0677">Repeat</keyword>
<dbReference type="PANTHER" id="PTHR46428">
    <property type="entry name" value="KELCH DOMAIN-CONTAINING PROTEIN 10"/>
    <property type="match status" value="1"/>
</dbReference>
<dbReference type="InterPro" id="IPR052125">
    <property type="entry name" value="KLHDC10"/>
</dbReference>
<dbReference type="InterPro" id="IPR015915">
    <property type="entry name" value="Kelch-typ_b-propeller"/>
</dbReference>
<dbReference type="Pfam" id="PF24681">
    <property type="entry name" value="Kelch_KLHDC2_KLHL20_DRC7"/>
    <property type="match status" value="1"/>
</dbReference>
<dbReference type="SUPFAM" id="SSF117281">
    <property type="entry name" value="Kelch motif"/>
    <property type="match status" value="1"/>
</dbReference>
<reference evidence="6" key="2">
    <citation type="submission" date="2025-08" db="UniProtKB">
        <authorList>
            <consortium name="RefSeq"/>
        </authorList>
    </citation>
    <scope>IDENTIFICATION</scope>
    <source>
        <tissue evidence="6">Whole sample</tissue>
    </source>
</reference>
<evidence type="ECO:0000256" key="4">
    <source>
        <dbReference type="ARBA" id="ARBA00041041"/>
    </source>
</evidence>